<accession>A0A2T1D6C1</accession>
<reference evidence="2 3" key="1">
    <citation type="submission" date="2018-02" db="EMBL/GenBank/DDBJ databases">
        <authorList>
            <person name="Cohen D.B."/>
            <person name="Kent A.D."/>
        </authorList>
    </citation>
    <scope>NUCLEOTIDE SEQUENCE [LARGE SCALE GENOMIC DNA]</scope>
    <source>
        <strain evidence="2 3">ULC007</strain>
    </source>
</reference>
<dbReference type="Proteomes" id="UP000238634">
    <property type="component" value="Unassembled WGS sequence"/>
</dbReference>
<dbReference type="EMBL" id="PVWG01000049">
    <property type="protein sequence ID" value="PSB15981.1"/>
    <property type="molecule type" value="Genomic_DNA"/>
</dbReference>
<comment type="caution">
    <text evidence="2">The sequence shown here is derived from an EMBL/GenBank/DDBJ whole genome shotgun (WGS) entry which is preliminary data.</text>
</comment>
<dbReference type="HAMAP" id="MF_01360">
    <property type="entry name" value="UPF0367"/>
    <property type="match status" value="1"/>
</dbReference>
<name>A0A2T1D6C1_9CYAN</name>
<dbReference type="RefSeq" id="WP_073072386.1">
    <property type="nucleotide sequence ID" value="NZ_MPPI01000015.1"/>
</dbReference>
<sequence>MFIIELTLKTTPVPLSVQRKTAEDAETTYKEITEAMRAGGSQVLELTCDRQTDKKLALLSDGIAAVQIYEKSSASASGRAPGFFSMAE</sequence>
<dbReference type="InterPro" id="IPR020885">
    <property type="entry name" value="UPF0367"/>
</dbReference>
<dbReference type="STRING" id="1920490.GCA_001895925_01147"/>
<protein>
    <recommendedName>
        <fullName evidence="1">UPF0367 protein C7B65_22880</fullName>
    </recommendedName>
</protein>
<keyword evidence="3" id="KW-1185">Reference proteome</keyword>
<gene>
    <name evidence="2" type="ORF">C7B65_22880</name>
</gene>
<reference evidence="2 3" key="2">
    <citation type="submission" date="2018-03" db="EMBL/GenBank/DDBJ databases">
        <title>The ancient ancestry and fast evolution of plastids.</title>
        <authorList>
            <person name="Moore K.R."/>
            <person name="Magnabosco C."/>
            <person name="Momper L."/>
            <person name="Gold D.A."/>
            <person name="Bosak T."/>
            <person name="Fournier G.P."/>
        </authorList>
    </citation>
    <scope>NUCLEOTIDE SEQUENCE [LARGE SCALE GENOMIC DNA]</scope>
    <source>
        <strain evidence="2 3">ULC007</strain>
    </source>
</reference>
<proteinExistence type="inferred from homology"/>
<organism evidence="2 3">
    <name type="scientific">Phormidesmis priestleyi ULC007</name>
    <dbReference type="NCBI Taxonomy" id="1920490"/>
    <lineage>
        <taxon>Bacteria</taxon>
        <taxon>Bacillati</taxon>
        <taxon>Cyanobacteriota</taxon>
        <taxon>Cyanophyceae</taxon>
        <taxon>Leptolyngbyales</taxon>
        <taxon>Leptolyngbyaceae</taxon>
        <taxon>Phormidesmis</taxon>
    </lineage>
</organism>
<dbReference type="Pfam" id="PF26132">
    <property type="entry name" value="UPF0367"/>
    <property type="match status" value="1"/>
</dbReference>
<comment type="similarity">
    <text evidence="1">Belongs to the UPF0367 family.</text>
</comment>
<dbReference type="AlphaFoldDB" id="A0A2T1D6C1"/>
<dbReference type="NCBIfam" id="NF010236">
    <property type="entry name" value="PRK13683.1"/>
    <property type="match status" value="1"/>
</dbReference>
<evidence type="ECO:0000313" key="3">
    <source>
        <dbReference type="Proteomes" id="UP000238634"/>
    </source>
</evidence>
<evidence type="ECO:0000256" key="1">
    <source>
        <dbReference type="HAMAP-Rule" id="MF_01360"/>
    </source>
</evidence>
<evidence type="ECO:0000313" key="2">
    <source>
        <dbReference type="EMBL" id="PSB15981.1"/>
    </source>
</evidence>
<dbReference type="OrthoDB" id="516864at2"/>